<evidence type="ECO:0000256" key="3">
    <source>
        <dbReference type="ARBA" id="ARBA00022741"/>
    </source>
</evidence>
<protein>
    <recommendedName>
        <fullName evidence="6 7">Carbamate kinase</fullName>
    </recommendedName>
</protein>
<dbReference type="InterPro" id="IPR023000">
    <property type="entry name" value="Shikimate_kinase_CS"/>
</dbReference>
<dbReference type="PIRSF" id="PIRSF000723">
    <property type="entry name" value="Carbamate_kin"/>
    <property type="match status" value="1"/>
</dbReference>
<evidence type="ECO:0000256" key="6">
    <source>
        <dbReference type="NCBIfam" id="TIGR00746"/>
    </source>
</evidence>
<evidence type="ECO:0000256" key="2">
    <source>
        <dbReference type="ARBA" id="ARBA00022679"/>
    </source>
</evidence>
<dbReference type="Gene3D" id="3.40.1160.10">
    <property type="entry name" value="Acetylglutamate kinase-like"/>
    <property type="match status" value="1"/>
</dbReference>
<gene>
    <name evidence="9" type="ORF">A8139_17195</name>
</gene>
<dbReference type="PANTHER" id="PTHR30409:SF1">
    <property type="entry name" value="CARBAMATE KINASE-RELATED"/>
    <property type="match status" value="1"/>
</dbReference>
<dbReference type="CDD" id="cd04235">
    <property type="entry name" value="AAK_CK"/>
    <property type="match status" value="1"/>
</dbReference>
<dbReference type="PRINTS" id="PR01469">
    <property type="entry name" value="CARBMTKINASE"/>
</dbReference>
<organism evidence="9 10">
    <name type="scientific">Marinomonas primoryensis</name>
    <dbReference type="NCBI Taxonomy" id="178399"/>
    <lineage>
        <taxon>Bacteria</taxon>
        <taxon>Pseudomonadati</taxon>
        <taxon>Pseudomonadota</taxon>
        <taxon>Gammaproteobacteria</taxon>
        <taxon>Oceanospirillales</taxon>
        <taxon>Oceanospirillaceae</taxon>
        <taxon>Marinomonas</taxon>
    </lineage>
</organism>
<dbReference type="OrthoDB" id="9766717at2"/>
<keyword evidence="3" id="KW-0547">Nucleotide-binding</keyword>
<dbReference type="EMBL" id="CP016181">
    <property type="protein sequence ID" value="AWY01501.1"/>
    <property type="molecule type" value="Genomic_DNA"/>
</dbReference>
<dbReference type="NCBIfam" id="TIGR00746">
    <property type="entry name" value="arcC"/>
    <property type="match status" value="1"/>
</dbReference>
<proteinExistence type="inferred from homology"/>
<dbReference type="PANTHER" id="PTHR30409">
    <property type="entry name" value="CARBAMATE KINASE"/>
    <property type="match status" value="1"/>
</dbReference>
<dbReference type="NCBIfam" id="NF009008">
    <property type="entry name" value="PRK12354.1"/>
    <property type="match status" value="1"/>
</dbReference>
<name>A0A2Z4PVB4_9GAMM</name>
<dbReference type="GO" id="GO:0008804">
    <property type="term" value="F:carbamate kinase activity"/>
    <property type="evidence" value="ECO:0007669"/>
    <property type="project" value="UniProtKB-UniRule"/>
</dbReference>
<evidence type="ECO:0000256" key="1">
    <source>
        <dbReference type="ARBA" id="ARBA00011066"/>
    </source>
</evidence>
<dbReference type="GO" id="GO:0005829">
    <property type="term" value="C:cytosol"/>
    <property type="evidence" value="ECO:0007669"/>
    <property type="project" value="TreeGrafter"/>
</dbReference>
<dbReference type="RefSeq" id="WP_112140054.1">
    <property type="nucleotide sequence ID" value="NZ_CP016181.1"/>
</dbReference>
<dbReference type="AlphaFoldDB" id="A0A2Z4PVB4"/>
<dbReference type="InterPro" id="IPR036393">
    <property type="entry name" value="AceGlu_kinase-like_sf"/>
</dbReference>
<dbReference type="Pfam" id="PF00696">
    <property type="entry name" value="AA_kinase"/>
    <property type="match status" value="1"/>
</dbReference>
<comment type="similarity">
    <text evidence="1 7">Belongs to the carbamate kinase family.</text>
</comment>
<dbReference type="Proteomes" id="UP000249898">
    <property type="component" value="Chromosome"/>
</dbReference>
<dbReference type="SUPFAM" id="SSF53633">
    <property type="entry name" value="Carbamate kinase-like"/>
    <property type="match status" value="1"/>
</dbReference>
<reference evidence="9 10" key="1">
    <citation type="submission" date="2016-06" db="EMBL/GenBank/DDBJ databases">
        <title>The sequenced genome of the ice-adhering bacterium Marinomonas primoryensis, from Antarctica.</title>
        <authorList>
            <person name="Graham L."/>
            <person name="Vance T.D.R."/>
            <person name="Davies P.L."/>
        </authorList>
    </citation>
    <scope>NUCLEOTIDE SEQUENCE [LARGE SCALE GENOMIC DNA]</scope>
    <source>
        <strain evidence="9 10">AceL</strain>
    </source>
</reference>
<evidence type="ECO:0000259" key="8">
    <source>
        <dbReference type="Pfam" id="PF00696"/>
    </source>
</evidence>
<keyword evidence="2 7" id="KW-0808">Transferase</keyword>
<dbReference type="InterPro" id="IPR003964">
    <property type="entry name" value="Carb_kinase"/>
</dbReference>
<evidence type="ECO:0000313" key="9">
    <source>
        <dbReference type="EMBL" id="AWY01501.1"/>
    </source>
</evidence>
<dbReference type="FunFam" id="3.40.1160.10:FF:000007">
    <property type="entry name" value="Carbamate kinase"/>
    <property type="match status" value="1"/>
</dbReference>
<dbReference type="GO" id="GO:0019546">
    <property type="term" value="P:L-arginine deiminase pathway"/>
    <property type="evidence" value="ECO:0007669"/>
    <property type="project" value="TreeGrafter"/>
</dbReference>
<keyword evidence="5" id="KW-0067">ATP-binding</keyword>
<sequence>MRIVVALGGNALLKRGQPLTAQAQRENIKIAAQALAKIAENNELIITHGNGPQVGLLALQGNAYKPDELYPLDVLGAETEGMIGYMIEQEMGNFVPFERPLATLLTMVEVDPKDPAFSHPTKFIGPVYEEAEAKKLAKDNHWSIKPDGQKWRRVVASPLPKRIFEIRPIRWLLEKNTIVIASGGGGIPTMYDADSHLKGVEAVIDKDLSSELLARELGADLYIMATDAEAVFLDWDTPEQRGIKCVSPIDLANYEFAAGSMGPKVSAACQFAEKTGKTAAIGSLEDLEQIVAGTAGTRVSKLVGDMESY</sequence>
<dbReference type="InterPro" id="IPR001048">
    <property type="entry name" value="Asp/Glu/Uridylate_kinase"/>
</dbReference>
<keyword evidence="4 7" id="KW-0418">Kinase</keyword>
<dbReference type="GO" id="GO:0005524">
    <property type="term" value="F:ATP binding"/>
    <property type="evidence" value="ECO:0007669"/>
    <property type="project" value="UniProtKB-KW"/>
</dbReference>
<evidence type="ECO:0000256" key="5">
    <source>
        <dbReference type="ARBA" id="ARBA00022840"/>
    </source>
</evidence>
<dbReference type="PROSITE" id="PS01128">
    <property type="entry name" value="SHIKIMATE_KINASE"/>
    <property type="match status" value="1"/>
</dbReference>
<evidence type="ECO:0000256" key="7">
    <source>
        <dbReference type="PIRNR" id="PIRNR000723"/>
    </source>
</evidence>
<accession>A0A2Z4PVB4</accession>
<evidence type="ECO:0000256" key="4">
    <source>
        <dbReference type="ARBA" id="ARBA00022777"/>
    </source>
</evidence>
<evidence type="ECO:0000313" key="10">
    <source>
        <dbReference type="Proteomes" id="UP000249898"/>
    </source>
</evidence>
<feature type="domain" description="Aspartate/glutamate/uridylate kinase" evidence="8">
    <location>
        <begin position="1"/>
        <end position="281"/>
    </location>
</feature>